<evidence type="ECO:0008006" key="3">
    <source>
        <dbReference type="Google" id="ProtNLM"/>
    </source>
</evidence>
<evidence type="ECO:0000313" key="1">
    <source>
        <dbReference type="EMBL" id="AHH03014.1"/>
    </source>
</evidence>
<name>A0ABN4C8H0_9SPIR</name>
<protein>
    <recommendedName>
        <fullName evidence="3">16S rRNA (uracil(1498)-N(3))-methyltransferase</fullName>
    </recommendedName>
</protein>
<gene>
    <name evidence="1" type="ORF">BHY_0063</name>
</gene>
<organism evidence="1 2">
    <name type="scientific">Borrelia nietonii YOR</name>
    <dbReference type="NCBI Taxonomy" id="1293576"/>
    <lineage>
        <taxon>Bacteria</taxon>
        <taxon>Pseudomonadati</taxon>
        <taxon>Spirochaetota</taxon>
        <taxon>Spirochaetia</taxon>
        <taxon>Spirochaetales</taxon>
        <taxon>Borreliaceae</taxon>
        <taxon>Borrelia</taxon>
        <taxon>Borrelia nietonii</taxon>
    </lineage>
</organism>
<sequence length="128" mass="14775">MNLILINPDEFENGLMLNDLRVKHINEILKLKNNETFKFGILGEEHIYSCVYQKDIKLFFKKHHKIAKSNNLKKLKVIIGLVRPIAAKRIITHLGSIGISEIIFLMLHLAKNPIHVPSSLKKKNMKNI</sequence>
<proteinExistence type="predicted"/>
<accession>A0ABN4C8H0</accession>
<reference evidence="1" key="1">
    <citation type="submission" date="2013-02" db="EMBL/GenBank/DDBJ databases">
        <title>Comparative genomics of Borrelia species.</title>
        <authorList>
            <person name="Schwan T.G."/>
            <person name="Raffel S.J."/>
            <person name="Porcella S.F."/>
        </authorList>
    </citation>
    <scope>NUCLEOTIDE SEQUENCE [LARGE SCALE GENOMIC DNA]</scope>
    <source>
        <strain evidence="1">YOR</strain>
    </source>
</reference>
<evidence type="ECO:0000313" key="2">
    <source>
        <dbReference type="Proteomes" id="UP000019269"/>
    </source>
</evidence>
<dbReference type="InterPro" id="IPR006700">
    <property type="entry name" value="RsmE"/>
</dbReference>
<dbReference type="EMBL" id="CP004146">
    <property type="protein sequence ID" value="AHH03014.1"/>
    <property type="molecule type" value="Genomic_DNA"/>
</dbReference>
<dbReference type="NCBIfam" id="TIGR00046">
    <property type="entry name" value="RsmE family RNA methyltransferase"/>
    <property type="match status" value="1"/>
</dbReference>
<keyword evidence="2" id="KW-1185">Reference proteome</keyword>
<dbReference type="Proteomes" id="UP000019269">
    <property type="component" value="Chromosome"/>
</dbReference>